<proteinExistence type="predicted"/>
<gene>
    <name evidence="1" type="ORF">KQX54_020511</name>
</gene>
<accession>A0AAV7IE69</accession>
<sequence>MASPKFQQFSASRTWLTRIARTGSAAADLQSISAFSRFLLIDVFVILESDVLEQDNLDVKPYKVDGKFYAAHYPADHYKQRYYNVPQSNLYSQNPTIFAILESGVLEQDNLDVKPYKVDGKFYAAHYPADHYKQRYYNVPQSNLYSQNPTIFAYVDAPAVKPKQTHEALNCGQELIEYSEDSKESSNSDNSLESLESQSENNYCYCAWNTC</sequence>
<keyword evidence="2" id="KW-1185">Reference proteome</keyword>
<evidence type="ECO:0000313" key="1">
    <source>
        <dbReference type="EMBL" id="KAH0550681.1"/>
    </source>
</evidence>
<dbReference type="AlphaFoldDB" id="A0AAV7IE69"/>
<name>A0AAV7IE69_COTGL</name>
<protein>
    <submittedName>
        <fullName evidence="1">Uncharacterized protein</fullName>
    </submittedName>
</protein>
<dbReference type="Proteomes" id="UP000826195">
    <property type="component" value="Unassembled WGS sequence"/>
</dbReference>
<evidence type="ECO:0000313" key="2">
    <source>
        <dbReference type="Proteomes" id="UP000826195"/>
    </source>
</evidence>
<dbReference type="EMBL" id="JAHXZJ010001864">
    <property type="protein sequence ID" value="KAH0550681.1"/>
    <property type="molecule type" value="Genomic_DNA"/>
</dbReference>
<reference evidence="1 2" key="1">
    <citation type="journal article" date="2021" name="J. Hered.">
        <title>A chromosome-level genome assembly of the parasitoid wasp, Cotesia glomerata (Hymenoptera: Braconidae).</title>
        <authorList>
            <person name="Pinto B.J."/>
            <person name="Weis J.J."/>
            <person name="Gamble T."/>
            <person name="Ode P.J."/>
            <person name="Paul R."/>
            <person name="Zaspel J.M."/>
        </authorList>
    </citation>
    <scope>NUCLEOTIDE SEQUENCE [LARGE SCALE GENOMIC DNA]</scope>
    <source>
        <strain evidence="1">CgM1</strain>
    </source>
</reference>
<organism evidence="1 2">
    <name type="scientific">Cotesia glomerata</name>
    <name type="common">Lepidopteran parasitic wasp</name>
    <name type="synonym">Apanteles glomeratus</name>
    <dbReference type="NCBI Taxonomy" id="32391"/>
    <lineage>
        <taxon>Eukaryota</taxon>
        <taxon>Metazoa</taxon>
        <taxon>Ecdysozoa</taxon>
        <taxon>Arthropoda</taxon>
        <taxon>Hexapoda</taxon>
        <taxon>Insecta</taxon>
        <taxon>Pterygota</taxon>
        <taxon>Neoptera</taxon>
        <taxon>Endopterygota</taxon>
        <taxon>Hymenoptera</taxon>
        <taxon>Apocrita</taxon>
        <taxon>Ichneumonoidea</taxon>
        <taxon>Braconidae</taxon>
        <taxon>Microgastrinae</taxon>
        <taxon>Cotesia</taxon>
    </lineage>
</organism>
<comment type="caution">
    <text evidence="1">The sequence shown here is derived from an EMBL/GenBank/DDBJ whole genome shotgun (WGS) entry which is preliminary data.</text>
</comment>